<dbReference type="HOGENOM" id="CLU_2689369_0_0_1"/>
<feature type="region of interest" description="Disordered" evidence="1">
    <location>
        <begin position="22"/>
        <end position="62"/>
    </location>
</feature>
<protein>
    <submittedName>
        <fullName evidence="2">Uncharacterized protein</fullName>
    </submittedName>
</protein>
<feature type="compositionally biased region" description="Basic and acidic residues" evidence="1">
    <location>
        <begin position="49"/>
        <end position="59"/>
    </location>
</feature>
<evidence type="ECO:0000256" key="1">
    <source>
        <dbReference type="SAM" id="MobiDB-lite"/>
    </source>
</evidence>
<keyword evidence="3" id="KW-1185">Reference proteome</keyword>
<evidence type="ECO:0000313" key="2">
    <source>
        <dbReference type="EMBL" id="KIM22223.1"/>
    </source>
</evidence>
<name>A0A0C2W709_SERVB</name>
<accession>A0A0C2W709</accession>
<evidence type="ECO:0000313" key="3">
    <source>
        <dbReference type="Proteomes" id="UP000054097"/>
    </source>
</evidence>
<dbReference type="AlphaFoldDB" id="A0A0C2W709"/>
<dbReference type="EMBL" id="KN824360">
    <property type="protein sequence ID" value="KIM22223.1"/>
    <property type="molecule type" value="Genomic_DNA"/>
</dbReference>
<proteinExistence type="predicted"/>
<organism evidence="2 3">
    <name type="scientific">Serendipita vermifera MAFF 305830</name>
    <dbReference type="NCBI Taxonomy" id="933852"/>
    <lineage>
        <taxon>Eukaryota</taxon>
        <taxon>Fungi</taxon>
        <taxon>Dikarya</taxon>
        <taxon>Basidiomycota</taxon>
        <taxon>Agaricomycotina</taxon>
        <taxon>Agaricomycetes</taxon>
        <taxon>Sebacinales</taxon>
        <taxon>Serendipitaceae</taxon>
        <taxon>Serendipita</taxon>
    </lineage>
</organism>
<dbReference type="Proteomes" id="UP000054097">
    <property type="component" value="Unassembled WGS sequence"/>
</dbReference>
<reference evidence="3" key="2">
    <citation type="submission" date="2015-01" db="EMBL/GenBank/DDBJ databases">
        <title>Evolutionary Origins and Diversification of the Mycorrhizal Mutualists.</title>
        <authorList>
            <consortium name="DOE Joint Genome Institute"/>
            <consortium name="Mycorrhizal Genomics Consortium"/>
            <person name="Kohler A."/>
            <person name="Kuo A."/>
            <person name="Nagy L.G."/>
            <person name="Floudas D."/>
            <person name="Copeland A."/>
            <person name="Barry K.W."/>
            <person name="Cichocki N."/>
            <person name="Veneault-Fourrey C."/>
            <person name="LaButti K."/>
            <person name="Lindquist E.A."/>
            <person name="Lipzen A."/>
            <person name="Lundell T."/>
            <person name="Morin E."/>
            <person name="Murat C."/>
            <person name="Riley R."/>
            <person name="Ohm R."/>
            <person name="Sun H."/>
            <person name="Tunlid A."/>
            <person name="Henrissat B."/>
            <person name="Grigoriev I.V."/>
            <person name="Hibbett D.S."/>
            <person name="Martin F."/>
        </authorList>
    </citation>
    <scope>NUCLEOTIDE SEQUENCE [LARGE SCALE GENOMIC DNA]</scope>
    <source>
        <strain evidence="3">MAFF 305830</strain>
    </source>
</reference>
<reference evidence="2 3" key="1">
    <citation type="submission" date="2014-04" db="EMBL/GenBank/DDBJ databases">
        <authorList>
            <consortium name="DOE Joint Genome Institute"/>
            <person name="Kuo A."/>
            <person name="Zuccaro A."/>
            <person name="Kohler A."/>
            <person name="Nagy L.G."/>
            <person name="Floudas D."/>
            <person name="Copeland A."/>
            <person name="Barry K.W."/>
            <person name="Cichocki N."/>
            <person name="Veneault-Fourrey C."/>
            <person name="LaButti K."/>
            <person name="Lindquist E.A."/>
            <person name="Lipzen A."/>
            <person name="Lundell T."/>
            <person name="Morin E."/>
            <person name="Murat C."/>
            <person name="Sun H."/>
            <person name="Tunlid A."/>
            <person name="Henrissat B."/>
            <person name="Grigoriev I.V."/>
            <person name="Hibbett D.S."/>
            <person name="Martin F."/>
            <person name="Nordberg H.P."/>
            <person name="Cantor M.N."/>
            <person name="Hua S.X."/>
        </authorList>
    </citation>
    <scope>NUCLEOTIDE SEQUENCE [LARGE SCALE GENOMIC DNA]</scope>
    <source>
        <strain evidence="2 3">MAFF 305830</strain>
    </source>
</reference>
<gene>
    <name evidence="2" type="ORF">M408DRAFT_333001</name>
</gene>
<sequence>MVDRSIFWGVWTQAEFNTEEEKLSKGSWTTTGNKENVWGGGEDPIGNGKELRSTSEKGVKLGRKATGVKRMEGF</sequence>